<organism evidence="1 2">
    <name type="scientific">Stieleria varia</name>
    <dbReference type="NCBI Taxonomy" id="2528005"/>
    <lineage>
        <taxon>Bacteria</taxon>
        <taxon>Pseudomonadati</taxon>
        <taxon>Planctomycetota</taxon>
        <taxon>Planctomycetia</taxon>
        <taxon>Pirellulales</taxon>
        <taxon>Pirellulaceae</taxon>
        <taxon>Stieleria</taxon>
    </lineage>
</organism>
<dbReference type="Proteomes" id="UP000320176">
    <property type="component" value="Unassembled WGS sequence"/>
</dbReference>
<name>A0A5C6AMX7_9BACT</name>
<sequence>MVAFSFVRRDPGRYPTEILFHTTMTDDPRLNPYAPPKLPSSVRTVDDHPPHTDDLPADLQHVTSAVNYAIVERQENDDDEVHIDASEICQMVLSLACRMTAYDPTGGEALAYLSELNVQRSEDVGLAIDELNRLGLTRADDDDDPSDFIGLFDLAVPTADWKLDFDLAKEMAFVCSDVNEEDGR</sequence>
<reference evidence="1 2" key="1">
    <citation type="submission" date="2019-02" db="EMBL/GenBank/DDBJ databases">
        <title>Deep-cultivation of Planctomycetes and their phenomic and genomic characterization uncovers novel biology.</title>
        <authorList>
            <person name="Wiegand S."/>
            <person name="Jogler M."/>
            <person name="Boedeker C."/>
            <person name="Pinto D."/>
            <person name="Vollmers J."/>
            <person name="Rivas-Marin E."/>
            <person name="Kohn T."/>
            <person name="Peeters S.H."/>
            <person name="Heuer A."/>
            <person name="Rast P."/>
            <person name="Oberbeckmann S."/>
            <person name="Bunk B."/>
            <person name="Jeske O."/>
            <person name="Meyerdierks A."/>
            <person name="Storesund J.E."/>
            <person name="Kallscheuer N."/>
            <person name="Luecker S."/>
            <person name="Lage O.M."/>
            <person name="Pohl T."/>
            <person name="Merkel B.J."/>
            <person name="Hornburger P."/>
            <person name="Mueller R.-W."/>
            <person name="Bruemmer F."/>
            <person name="Labrenz M."/>
            <person name="Spormann A.M."/>
            <person name="Op Den Camp H."/>
            <person name="Overmann J."/>
            <person name="Amann R."/>
            <person name="Jetten M.S.M."/>
            <person name="Mascher T."/>
            <person name="Medema M.H."/>
            <person name="Devos D.P."/>
            <person name="Kaster A.-K."/>
            <person name="Ovreas L."/>
            <person name="Rohde M."/>
            <person name="Galperin M.Y."/>
            <person name="Jogler C."/>
        </authorList>
    </citation>
    <scope>NUCLEOTIDE SEQUENCE [LARGE SCALE GENOMIC DNA]</scope>
    <source>
        <strain evidence="1 2">Pla52n</strain>
    </source>
</reference>
<comment type="caution">
    <text evidence="1">The sequence shown here is derived from an EMBL/GenBank/DDBJ whole genome shotgun (WGS) entry which is preliminary data.</text>
</comment>
<keyword evidence="2" id="KW-1185">Reference proteome</keyword>
<evidence type="ECO:0000313" key="2">
    <source>
        <dbReference type="Proteomes" id="UP000320176"/>
    </source>
</evidence>
<accession>A0A5C6AMX7</accession>
<proteinExistence type="predicted"/>
<evidence type="ECO:0000313" key="1">
    <source>
        <dbReference type="EMBL" id="TWU01020.1"/>
    </source>
</evidence>
<dbReference type="AlphaFoldDB" id="A0A5C6AMX7"/>
<gene>
    <name evidence="1" type="ORF">Pla52n_43910</name>
</gene>
<protein>
    <submittedName>
        <fullName evidence="1">Uncharacterized protein</fullName>
    </submittedName>
</protein>
<dbReference type="EMBL" id="SJPN01000005">
    <property type="protein sequence ID" value="TWU01020.1"/>
    <property type="molecule type" value="Genomic_DNA"/>
</dbReference>